<dbReference type="InterPro" id="IPR036322">
    <property type="entry name" value="WD40_repeat_dom_sf"/>
</dbReference>
<evidence type="ECO:0000313" key="5">
    <source>
        <dbReference type="EMBL" id="KEP51847.1"/>
    </source>
</evidence>
<dbReference type="Proteomes" id="UP000027456">
    <property type="component" value="Unassembled WGS sequence"/>
</dbReference>
<keyword evidence="5" id="KW-0418">Kinase</keyword>
<dbReference type="InterPro" id="IPR020472">
    <property type="entry name" value="WD40_PAC1"/>
</dbReference>
<dbReference type="PROSITE" id="PS50294">
    <property type="entry name" value="WD_REPEATS_REGION"/>
    <property type="match status" value="6"/>
</dbReference>
<feature type="repeat" description="WD" evidence="3">
    <location>
        <begin position="189"/>
        <end position="230"/>
    </location>
</feature>
<dbReference type="GO" id="GO:0005524">
    <property type="term" value="F:ATP binding"/>
    <property type="evidence" value="ECO:0007669"/>
    <property type="project" value="InterPro"/>
</dbReference>
<dbReference type="CDD" id="cd00200">
    <property type="entry name" value="WD40"/>
    <property type="match status" value="1"/>
</dbReference>
<feature type="repeat" description="WD" evidence="3">
    <location>
        <begin position="232"/>
        <end position="273"/>
    </location>
</feature>
<feature type="repeat" description="WD" evidence="3">
    <location>
        <begin position="68"/>
        <end position="102"/>
    </location>
</feature>
<keyword evidence="5" id="KW-0808">Transferase</keyword>
<dbReference type="InterPro" id="IPR019775">
    <property type="entry name" value="WD40_repeat_CS"/>
</dbReference>
<sequence>MPQPGSSKPDRSLIVHEGHDSAVQSVAFAPDGKSVASGSQDSTIRIWDAQSTFPIGSPFQGHNSPWGIKTIAYSHLNDMLASGAGDSTVCLWNPSTGQQIGQPLEGHEDGVNAVVFSPSATIVASGSNDKTIRLWDTRNATLAFGPYAGHTDRVNSVAFSPDGTRIVSGSGDQTFRVWDTERGSTIIIGQGHTWGVNSVCFSPDGSQIVTGSHDGTVRLWDVRSGTAIGKPYEGHDWWVSSVAFSPDGTWFASGSGDSTVRIWDKRSGNLAAEPFEGHTNWVYSVAFSPCGTRIVSGGNDDKVLIWSILEDDSDSDRDGVVTLEPKRRGSESPMGLIASHMSIQDMFDRLLHHGCVDLSPQMDVGQETAVILAGGGFGDIWKGVMYDGTMVAIKAWRSSIIEQSDYKTLKRATREIYYWSRMKHENIHELMGVIMFKGRYLGMVSQWMKNGNLHEYIRKNPRVDRYQMSIQVASGLAYMHQGKTVHGDLKAINVLVSSEGIAKLSDFDFSIMSEASLVFSETSNARAGSTRWAAPEFFLEPPSGRSKSSDVYALGMTILEIFTGAVPYSECQKDFQVISKVQKGILPIRPMDQLKNDGRGYQTWELLKSCWNSEPDARPSVTEVIESLEFITSFNIRT</sequence>
<evidence type="ECO:0000259" key="4">
    <source>
        <dbReference type="PROSITE" id="PS50011"/>
    </source>
</evidence>
<keyword evidence="6" id="KW-1185">Reference proteome</keyword>
<dbReference type="InterPro" id="IPR001245">
    <property type="entry name" value="Ser-Thr/Tyr_kinase_cat_dom"/>
</dbReference>
<dbReference type="Gene3D" id="1.10.510.10">
    <property type="entry name" value="Transferase(Phosphotransferase) domain 1"/>
    <property type="match status" value="1"/>
</dbReference>
<organism evidence="5 6">
    <name type="scientific">Rhizoctonia solani 123E</name>
    <dbReference type="NCBI Taxonomy" id="1423351"/>
    <lineage>
        <taxon>Eukaryota</taxon>
        <taxon>Fungi</taxon>
        <taxon>Dikarya</taxon>
        <taxon>Basidiomycota</taxon>
        <taxon>Agaricomycotina</taxon>
        <taxon>Agaricomycetes</taxon>
        <taxon>Cantharellales</taxon>
        <taxon>Ceratobasidiaceae</taxon>
        <taxon>Rhizoctonia</taxon>
    </lineage>
</organism>
<dbReference type="SUPFAM" id="SSF50978">
    <property type="entry name" value="WD40 repeat-like"/>
    <property type="match status" value="1"/>
</dbReference>
<dbReference type="Gene3D" id="2.130.10.10">
    <property type="entry name" value="YVTN repeat-like/Quinoprotein amine dehydrogenase"/>
    <property type="match status" value="4"/>
</dbReference>
<dbReference type="STRING" id="1423351.A0A074SPB4"/>
<dbReference type="PROSITE" id="PS50011">
    <property type="entry name" value="PROTEIN_KINASE_DOM"/>
    <property type="match status" value="1"/>
</dbReference>
<keyword evidence="2" id="KW-0677">Repeat</keyword>
<dbReference type="SMART" id="SM00220">
    <property type="entry name" value="S_TKc"/>
    <property type="match status" value="1"/>
</dbReference>
<feature type="repeat" description="WD" evidence="3">
    <location>
        <begin position="147"/>
        <end position="188"/>
    </location>
</feature>
<dbReference type="InterPro" id="IPR011009">
    <property type="entry name" value="Kinase-like_dom_sf"/>
</dbReference>
<name>A0A074SPB4_9AGAM</name>
<feature type="repeat" description="WD" evidence="3">
    <location>
        <begin position="104"/>
        <end position="139"/>
    </location>
</feature>
<dbReference type="EMBL" id="AZST01000140">
    <property type="protein sequence ID" value="KEP51847.1"/>
    <property type="molecule type" value="Genomic_DNA"/>
</dbReference>
<dbReference type="PRINTS" id="PR00320">
    <property type="entry name" value="GPROTEINBRPT"/>
</dbReference>
<accession>A0A074SPB4</accession>
<reference evidence="5 6" key="1">
    <citation type="submission" date="2013-12" db="EMBL/GenBank/DDBJ databases">
        <authorList>
            <person name="Cubeta M."/>
            <person name="Pakala S."/>
            <person name="Fedorova N."/>
            <person name="Thomas E."/>
            <person name="Dean R."/>
            <person name="Jabaji S."/>
            <person name="Neate S."/>
            <person name="Toda T."/>
            <person name="Tavantzis S."/>
            <person name="Vilgalys R."/>
            <person name="Bharathan N."/>
            <person name="Pakala S."/>
            <person name="Losada L.S."/>
            <person name="Zafar N."/>
            <person name="Nierman W."/>
        </authorList>
    </citation>
    <scope>NUCLEOTIDE SEQUENCE [LARGE SCALE GENOMIC DNA]</scope>
    <source>
        <strain evidence="5 6">123E</strain>
    </source>
</reference>
<dbReference type="HOGENOM" id="CLU_000288_57_24_1"/>
<feature type="domain" description="Protein kinase" evidence="4">
    <location>
        <begin position="366"/>
        <end position="631"/>
    </location>
</feature>
<protein>
    <submittedName>
        <fullName evidence="5">Tyrosine kinase family catalytic domain protein</fullName>
    </submittedName>
</protein>
<dbReference type="InterPro" id="IPR000719">
    <property type="entry name" value="Prot_kinase_dom"/>
</dbReference>
<dbReference type="SMART" id="SM00320">
    <property type="entry name" value="WD40"/>
    <property type="match status" value="7"/>
</dbReference>
<evidence type="ECO:0000256" key="2">
    <source>
        <dbReference type="ARBA" id="ARBA00022737"/>
    </source>
</evidence>
<dbReference type="InterPro" id="IPR001680">
    <property type="entry name" value="WD40_rpt"/>
</dbReference>
<dbReference type="PROSITE" id="PS00678">
    <property type="entry name" value="WD_REPEATS_1"/>
    <property type="match status" value="3"/>
</dbReference>
<keyword evidence="1 3" id="KW-0853">WD repeat</keyword>
<evidence type="ECO:0000256" key="3">
    <source>
        <dbReference type="PROSITE-ProRule" id="PRU00221"/>
    </source>
</evidence>
<evidence type="ECO:0000313" key="6">
    <source>
        <dbReference type="Proteomes" id="UP000027456"/>
    </source>
</evidence>
<dbReference type="PANTHER" id="PTHR19879">
    <property type="entry name" value="TRANSCRIPTION INITIATION FACTOR TFIID"/>
    <property type="match status" value="1"/>
</dbReference>
<dbReference type="PROSITE" id="PS50082">
    <property type="entry name" value="WD_REPEATS_2"/>
    <property type="match status" value="7"/>
</dbReference>
<dbReference type="GO" id="GO:0004672">
    <property type="term" value="F:protein kinase activity"/>
    <property type="evidence" value="ECO:0007669"/>
    <property type="project" value="InterPro"/>
</dbReference>
<comment type="caution">
    <text evidence="5">The sequence shown here is derived from an EMBL/GenBank/DDBJ whole genome shotgun (WGS) entry which is preliminary data.</text>
</comment>
<proteinExistence type="predicted"/>
<feature type="repeat" description="WD" evidence="3">
    <location>
        <begin position="275"/>
        <end position="308"/>
    </location>
</feature>
<dbReference type="AlphaFoldDB" id="A0A074SPB4"/>
<dbReference type="Pfam" id="PF07714">
    <property type="entry name" value="PK_Tyr_Ser-Thr"/>
    <property type="match status" value="1"/>
</dbReference>
<feature type="repeat" description="WD" evidence="3">
    <location>
        <begin position="16"/>
        <end position="51"/>
    </location>
</feature>
<dbReference type="PANTHER" id="PTHR19879:SF9">
    <property type="entry name" value="TRANSCRIPTION INITIATION FACTOR TFIID SUBUNIT 5"/>
    <property type="match status" value="1"/>
</dbReference>
<dbReference type="SUPFAM" id="SSF56112">
    <property type="entry name" value="Protein kinase-like (PK-like)"/>
    <property type="match status" value="1"/>
</dbReference>
<gene>
    <name evidence="5" type="ORF">V565_054800</name>
</gene>
<evidence type="ECO:0000256" key="1">
    <source>
        <dbReference type="ARBA" id="ARBA00022574"/>
    </source>
</evidence>
<dbReference type="OrthoDB" id="3203311at2759"/>
<dbReference type="Pfam" id="PF00400">
    <property type="entry name" value="WD40"/>
    <property type="match status" value="7"/>
</dbReference>
<dbReference type="InterPro" id="IPR015943">
    <property type="entry name" value="WD40/YVTN_repeat-like_dom_sf"/>
</dbReference>